<dbReference type="PANTHER" id="PTHR35333">
    <property type="entry name" value="BETA-LACTAMASE"/>
    <property type="match status" value="1"/>
</dbReference>
<evidence type="ECO:0000256" key="5">
    <source>
        <dbReference type="RuleBase" id="RU361140"/>
    </source>
</evidence>
<dbReference type="GO" id="GO:0046677">
    <property type="term" value="P:response to antibiotic"/>
    <property type="evidence" value="ECO:0007669"/>
    <property type="project" value="UniProtKB-UniRule"/>
</dbReference>
<dbReference type="GO" id="GO:0030655">
    <property type="term" value="P:beta-lactam antibiotic catabolic process"/>
    <property type="evidence" value="ECO:0007669"/>
    <property type="project" value="InterPro"/>
</dbReference>
<dbReference type="PRINTS" id="PR00118">
    <property type="entry name" value="BLACTAMASEA"/>
</dbReference>
<dbReference type="Pfam" id="PF13354">
    <property type="entry name" value="Beta-lactamase2"/>
    <property type="match status" value="1"/>
</dbReference>
<sequence length="291" mass="30699">MLVGGLGAALAAVPTSSAAETSGPGSEAVRKLRDLEREHAARLGVFGWNTVTGRSVLHREEERFPMCSTFKTLAVGAVLRDLDHDGTFLSEVIHYTKQDIKRSGGAPVTGLPENLAHGMTVEDLCGAAISYSDNTAANLLMERLCGPTSVTRFCRSIGDSVTRLDRWEPELNSAEPGRVTDTTSPRAIGKTYAQLVLGGALEAGDRKRLTGWLLANTTGGKRLRAGLHEDWSVGDKTGTGSYGTTNDVGIVWPPGQGPIVMAVLSTKHDADSEADDPLIAHAAAILAAALN</sequence>
<gene>
    <name evidence="7" type="ORF">C5746_37765</name>
</gene>
<comment type="catalytic activity">
    <reaction evidence="5">
        <text>a beta-lactam + H2O = a substituted beta-amino acid</text>
        <dbReference type="Rhea" id="RHEA:20401"/>
        <dbReference type="ChEBI" id="CHEBI:15377"/>
        <dbReference type="ChEBI" id="CHEBI:35627"/>
        <dbReference type="ChEBI" id="CHEBI:140347"/>
        <dbReference type="EC" id="3.5.2.6"/>
    </reaction>
</comment>
<dbReference type="SMR" id="A0A2Z5JMP5"/>
<dbReference type="NCBIfam" id="NF033103">
    <property type="entry name" value="bla_class_A"/>
    <property type="match status" value="1"/>
</dbReference>
<dbReference type="GO" id="GO:0008800">
    <property type="term" value="F:beta-lactamase activity"/>
    <property type="evidence" value="ECO:0007669"/>
    <property type="project" value="UniProtKB-UniRule"/>
</dbReference>
<evidence type="ECO:0000259" key="6">
    <source>
        <dbReference type="Pfam" id="PF13354"/>
    </source>
</evidence>
<evidence type="ECO:0000256" key="1">
    <source>
        <dbReference type="ARBA" id="ARBA00009009"/>
    </source>
</evidence>
<feature type="domain" description="Beta-lactamase class A catalytic" evidence="6">
    <location>
        <begin position="48"/>
        <end position="264"/>
    </location>
</feature>
<evidence type="ECO:0000256" key="2">
    <source>
        <dbReference type="ARBA" id="ARBA00012865"/>
    </source>
</evidence>
<evidence type="ECO:0000313" key="7">
    <source>
        <dbReference type="EMBL" id="AXE81736.1"/>
    </source>
</evidence>
<dbReference type="PANTHER" id="PTHR35333:SF3">
    <property type="entry name" value="BETA-LACTAMASE-TYPE TRANSPEPTIDASE FOLD CONTAINING PROTEIN"/>
    <property type="match status" value="1"/>
</dbReference>
<evidence type="ECO:0000313" key="8">
    <source>
        <dbReference type="Proteomes" id="UP000252698"/>
    </source>
</evidence>
<dbReference type="EMBL" id="CP027306">
    <property type="protein sequence ID" value="AXE81736.1"/>
    <property type="molecule type" value="Genomic_DNA"/>
</dbReference>
<protein>
    <recommendedName>
        <fullName evidence="2 5">Beta-lactamase</fullName>
        <ecNumber evidence="2 5">3.5.2.6</ecNumber>
    </recommendedName>
</protein>
<evidence type="ECO:0000256" key="3">
    <source>
        <dbReference type="ARBA" id="ARBA00022801"/>
    </source>
</evidence>
<name>A0A2Z5JMP5_STRAR</name>
<proteinExistence type="inferred from homology"/>
<dbReference type="InterPro" id="IPR045155">
    <property type="entry name" value="Beta-lactam_cat"/>
</dbReference>
<dbReference type="AlphaFoldDB" id="A0A2Z5JMP5"/>
<reference evidence="7 8" key="1">
    <citation type="journal article" date="2018" name="Front. Microbiol.">
        <title>Genome Sequencing of Streptomyces atratus SCSIOZH16 and Activation Production of Nocardamine via Metabolic Engineering.</title>
        <authorList>
            <person name="Li Y."/>
            <person name="Zhang C."/>
            <person name="Liu C."/>
            <person name="Ju J."/>
            <person name="Ma J."/>
        </authorList>
    </citation>
    <scope>NUCLEOTIDE SEQUENCE [LARGE SCALE GENOMIC DNA]</scope>
    <source>
        <strain evidence="7 8">SCSIO_ZH16</strain>
    </source>
</reference>
<comment type="similarity">
    <text evidence="1 5">Belongs to the class-A beta-lactamase family.</text>
</comment>
<organism evidence="7 8">
    <name type="scientific">Streptomyces atratus</name>
    <dbReference type="NCBI Taxonomy" id="1893"/>
    <lineage>
        <taxon>Bacteria</taxon>
        <taxon>Bacillati</taxon>
        <taxon>Actinomycetota</taxon>
        <taxon>Actinomycetes</taxon>
        <taxon>Kitasatosporales</taxon>
        <taxon>Streptomycetaceae</taxon>
        <taxon>Streptomyces</taxon>
    </lineage>
</organism>
<accession>A0A2Z5JMP5</accession>
<dbReference type="Proteomes" id="UP000252698">
    <property type="component" value="Chromosome"/>
</dbReference>
<dbReference type="KEGG" id="sata:C5746_37765"/>
<keyword evidence="3 5" id="KW-0378">Hydrolase</keyword>
<dbReference type="InterPro" id="IPR023650">
    <property type="entry name" value="Beta-lactam_class-A_AS"/>
</dbReference>
<dbReference type="PROSITE" id="PS00146">
    <property type="entry name" value="BETA_LACTAMASE_A"/>
    <property type="match status" value="1"/>
</dbReference>
<dbReference type="InterPro" id="IPR012338">
    <property type="entry name" value="Beta-lactam/transpept-like"/>
</dbReference>
<keyword evidence="4 5" id="KW-0046">Antibiotic resistance</keyword>
<dbReference type="Gene3D" id="3.40.710.10">
    <property type="entry name" value="DD-peptidase/beta-lactamase superfamily"/>
    <property type="match status" value="1"/>
</dbReference>
<dbReference type="EC" id="3.5.2.6" evidence="2 5"/>
<dbReference type="InterPro" id="IPR000871">
    <property type="entry name" value="Beta-lactam_class-A"/>
</dbReference>
<evidence type="ECO:0000256" key="4">
    <source>
        <dbReference type="ARBA" id="ARBA00023251"/>
    </source>
</evidence>
<dbReference type="SUPFAM" id="SSF56601">
    <property type="entry name" value="beta-lactamase/transpeptidase-like"/>
    <property type="match status" value="1"/>
</dbReference>